<keyword evidence="2" id="KW-1185">Reference proteome</keyword>
<comment type="caution">
    <text evidence="1">The sequence shown here is derived from an EMBL/GenBank/DDBJ whole genome shotgun (WGS) entry which is preliminary data.</text>
</comment>
<reference evidence="1 2" key="1">
    <citation type="journal article" date="2022" name="Hortic Res">
        <title>A haplotype resolved chromosomal level avocado genome allows analysis of novel avocado genes.</title>
        <authorList>
            <person name="Nath O."/>
            <person name="Fletcher S.J."/>
            <person name="Hayward A."/>
            <person name="Shaw L.M."/>
            <person name="Masouleh A.K."/>
            <person name="Furtado A."/>
            <person name="Henry R.J."/>
            <person name="Mitter N."/>
        </authorList>
    </citation>
    <scope>NUCLEOTIDE SEQUENCE [LARGE SCALE GENOMIC DNA]</scope>
    <source>
        <strain evidence="2">cv. Hass</strain>
    </source>
</reference>
<accession>A0ACC2LTJ8</accession>
<sequence length="440" mass="50622">MEEGRERERVVSHFAFIHETTALSVVLCRAWDSSCPTGALLDIASAPAELSSPILFFFFFISRLGFDNSSDDQDLLHLPYLFFTKGSSRRSLLYMIVIETLILHSNNNSNSNNINTSNSYDFRRKFNDRRYNINSADVDMEPSSKRRKSSACVWEDDRGIVHYRQQSRIGNAPSTSSSLYSMPTMPEENACTFPSYKHEQPKLENDLVFMSRDEIERCSPSRKDGIDVLRETHLRYTYCTFLQNLGMRLELPQTTIATAMVLCHRFFVRRSHACHDRFLIATATLFLAAKSEETPRPLNTVLKTSYEISHKHNLACFPYYLPVDWFEQYRERVIEAEQMILTTLDFELNVQHPYTPLTSALNKLGLSQTVLVHLAWNLVNEGLRSSLWLQFKPHHIAAGAAFLAAKLLNLDHTSIQSMWLEFKTTPAIVQDVVQQLMELL</sequence>
<evidence type="ECO:0000313" key="2">
    <source>
        <dbReference type="Proteomes" id="UP001234297"/>
    </source>
</evidence>
<gene>
    <name evidence="1" type="ORF">MRB53_010916</name>
</gene>
<proteinExistence type="predicted"/>
<evidence type="ECO:0000313" key="1">
    <source>
        <dbReference type="EMBL" id="KAJ8636649.1"/>
    </source>
</evidence>
<protein>
    <submittedName>
        <fullName evidence="1">Uncharacterized protein</fullName>
    </submittedName>
</protein>
<dbReference type="EMBL" id="CM056811">
    <property type="protein sequence ID" value="KAJ8636649.1"/>
    <property type="molecule type" value="Genomic_DNA"/>
</dbReference>
<dbReference type="Proteomes" id="UP001234297">
    <property type="component" value="Chromosome 3"/>
</dbReference>
<name>A0ACC2LTJ8_PERAE</name>
<organism evidence="1 2">
    <name type="scientific">Persea americana</name>
    <name type="common">Avocado</name>
    <dbReference type="NCBI Taxonomy" id="3435"/>
    <lineage>
        <taxon>Eukaryota</taxon>
        <taxon>Viridiplantae</taxon>
        <taxon>Streptophyta</taxon>
        <taxon>Embryophyta</taxon>
        <taxon>Tracheophyta</taxon>
        <taxon>Spermatophyta</taxon>
        <taxon>Magnoliopsida</taxon>
        <taxon>Magnoliidae</taxon>
        <taxon>Laurales</taxon>
        <taxon>Lauraceae</taxon>
        <taxon>Persea</taxon>
    </lineage>
</organism>